<feature type="non-terminal residue" evidence="1">
    <location>
        <position position="44"/>
    </location>
</feature>
<dbReference type="AlphaFoldDB" id="A0A2K3JR53"/>
<name>A0A2K3JR53_TRIPR</name>
<dbReference type="EMBL" id="ASHM01074691">
    <property type="protein sequence ID" value="PNX56522.1"/>
    <property type="molecule type" value="Genomic_DNA"/>
</dbReference>
<evidence type="ECO:0000313" key="2">
    <source>
        <dbReference type="Proteomes" id="UP000236291"/>
    </source>
</evidence>
<evidence type="ECO:0008006" key="3">
    <source>
        <dbReference type="Google" id="ProtNLM"/>
    </source>
</evidence>
<dbReference type="Proteomes" id="UP000236291">
    <property type="component" value="Unassembled WGS sequence"/>
</dbReference>
<evidence type="ECO:0000313" key="1">
    <source>
        <dbReference type="EMBL" id="PNX56522.1"/>
    </source>
</evidence>
<sequence length="44" mass="5209">MCKDQMWQWQPDPDTSYTVMGAYQLLISHDLITMDVADNLIWHP</sequence>
<accession>A0A2K3JR53</accession>
<gene>
    <name evidence="1" type="ORF">L195_g049924</name>
</gene>
<comment type="caution">
    <text evidence="1">The sequence shown here is derived from an EMBL/GenBank/DDBJ whole genome shotgun (WGS) entry which is preliminary data.</text>
</comment>
<reference evidence="1 2" key="1">
    <citation type="journal article" date="2014" name="Am. J. Bot.">
        <title>Genome assembly and annotation for red clover (Trifolium pratense; Fabaceae).</title>
        <authorList>
            <person name="Istvanek J."/>
            <person name="Jaros M."/>
            <person name="Krenek A."/>
            <person name="Repkova J."/>
        </authorList>
    </citation>
    <scope>NUCLEOTIDE SEQUENCE [LARGE SCALE GENOMIC DNA]</scope>
    <source>
        <strain evidence="2">cv. Tatra</strain>
        <tissue evidence="1">Young leaves</tissue>
    </source>
</reference>
<organism evidence="1 2">
    <name type="scientific">Trifolium pratense</name>
    <name type="common">Red clover</name>
    <dbReference type="NCBI Taxonomy" id="57577"/>
    <lineage>
        <taxon>Eukaryota</taxon>
        <taxon>Viridiplantae</taxon>
        <taxon>Streptophyta</taxon>
        <taxon>Embryophyta</taxon>
        <taxon>Tracheophyta</taxon>
        <taxon>Spermatophyta</taxon>
        <taxon>Magnoliopsida</taxon>
        <taxon>eudicotyledons</taxon>
        <taxon>Gunneridae</taxon>
        <taxon>Pentapetalae</taxon>
        <taxon>rosids</taxon>
        <taxon>fabids</taxon>
        <taxon>Fabales</taxon>
        <taxon>Fabaceae</taxon>
        <taxon>Papilionoideae</taxon>
        <taxon>50 kb inversion clade</taxon>
        <taxon>NPAAA clade</taxon>
        <taxon>Hologalegina</taxon>
        <taxon>IRL clade</taxon>
        <taxon>Trifolieae</taxon>
        <taxon>Trifolium</taxon>
    </lineage>
</organism>
<protein>
    <recommendedName>
        <fullName evidence="3">O-acyltransferase WSD1</fullName>
    </recommendedName>
</protein>
<reference evidence="1 2" key="2">
    <citation type="journal article" date="2017" name="Front. Plant Sci.">
        <title>Gene Classification and Mining of Molecular Markers Useful in Red Clover (Trifolium pratense) Breeding.</title>
        <authorList>
            <person name="Istvanek J."/>
            <person name="Dluhosova J."/>
            <person name="Dluhos P."/>
            <person name="Patkova L."/>
            <person name="Nedelnik J."/>
            <person name="Repkova J."/>
        </authorList>
    </citation>
    <scope>NUCLEOTIDE SEQUENCE [LARGE SCALE GENOMIC DNA]</scope>
    <source>
        <strain evidence="2">cv. Tatra</strain>
        <tissue evidence="1">Young leaves</tissue>
    </source>
</reference>
<proteinExistence type="predicted"/>